<keyword evidence="1" id="KW-1133">Transmembrane helix</keyword>
<evidence type="ECO:0000313" key="4">
    <source>
        <dbReference type="Proteomes" id="UP000290572"/>
    </source>
</evidence>
<keyword evidence="4" id="KW-1185">Reference proteome</keyword>
<organism evidence="3 4">
    <name type="scientific">Labeo rohita</name>
    <name type="common">Indian major carp</name>
    <name type="synonym">Cyprinus rohita</name>
    <dbReference type="NCBI Taxonomy" id="84645"/>
    <lineage>
        <taxon>Eukaryota</taxon>
        <taxon>Metazoa</taxon>
        <taxon>Chordata</taxon>
        <taxon>Craniata</taxon>
        <taxon>Vertebrata</taxon>
        <taxon>Euteleostomi</taxon>
        <taxon>Actinopterygii</taxon>
        <taxon>Neopterygii</taxon>
        <taxon>Teleostei</taxon>
        <taxon>Ostariophysi</taxon>
        <taxon>Cypriniformes</taxon>
        <taxon>Cyprinidae</taxon>
        <taxon>Labeoninae</taxon>
        <taxon>Labeonini</taxon>
        <taxon>Labeo</taxon>
    </lineage>
</organism>
<protein>
    <submittedName>
        <fullName evidence="3">Serine threonine-kinase pim-2-like protein</fullName>
    </submittedName>
</protein>
<sequence length="115" mass="13213">MKEQQSGSVNGLKGSIVNGRAGYLSVEGIDQLYFRAGTVSLVSFMACIYNWHGNYLWFLVNANCYTFRHLSASSKYVKRECCDMIRCCPQIDPKQRIELEKLSLHNWIKIADKKK</sequence>
<dbReference type="AlphaFoldDB" id="A0A498N7I5"/>
<comment type="caution">
    <text evidence="3">The sequence shown here is derived from an EMBL/GenBank/DDBJ whole genome shotgun (WGS) entry which is preliminary data.</text>
</comment>
<accession>A0A498N7I5</accession>
<proteinExistence type="predicted"/>
<keyword evidence="3" id="KW-0418">Kinase</keyword>
<reference evidence="3 4" key="1">
    <citation type="submission" date="2018-03" db="EMBL/GenBank/DDBJ databases">
        <title>Draft genome sequence of Rohu Carp (Labeo rohita).</title>
        <authorList>
            <person name="Das P."/>
            <person name="Kushwaha B."/>
            <person name="Joshi C.G."/>
            <person name="Kumar D."/>
            <person name="Nagpure N.S."/>
            <person name="Sahoo L."/>
            <person name="Das S.P."/>
            <person name="Bit A."/>
            <person name="Patnaik S."/>
            <person name="Meher P.K."/>
            <person name="Jayasankar P."/>
            <person name="Koringa P.G."/>
            <person name="Patel N.V."/>
            <person name="Hinsu A.T."/>
            <person name="Kumar R."/>
            <person name="Pandey M."/>
            <person name="Agarwal S."/>
            <person name="Srivastava S."/>
            <person name="Singh M."/>
            <person name="Iquebal M.A."/>
            <person name="Jaiswal S."/>
            <person name="Angadi U.B."/>
            <person name="Kumar N."/>
            <person name="Raza M."/>
            <person name="Shah T.M."/>
            <person name="Rai A."/>
            <person name="Jena J.K."/>
        </authorList>
    </citation>
    <scope>NUCLEOTIDE SEQUENCE [LARGE SCALE GENOMIC DNA]</scope>
    <source>
        <strain evidence="3">DASCIFA01</strain>
        <tissue evidence="3">Testis</tissue>
    </source>
</reference>
<name>A0A498N7I5_LABRO</name>
<keyword evidence="1" id="KW-0812">Transmembrane</keyword>
<evidence type="ECO:0000313" key="3">
    <source>
        <dbReference type="EMBL" id="RXN27652.1"/>
    </source>
</evidence>
<dbReference type="EMBL" id="QBIY01013465">
    <property type="protein sequence ID" value="RXN04009.1"/>
    <property type="molecule type" value="Genomic_DNA"/>
</dbReference>
<gene>
    <name evidence="3" type="ORF">ROHU_019860</name>
    <name evidence="2" type="ORF">ROHU_034190</name>
</gene>
<dbReference type="SUPFAM" id="SSF56112">
    <property type="entry name" value="Protein kinase-like (PK-like)"/>
    <property type="match status" value="1"/>
</dbReference>
<keyword evidence="3" id="KW-0808">Transferase</keyword>
<feature type="transmembrane region" description="Helical" evidence="1">
    <location>
        <begin position="32"/>
        <end position="51"/>
    </location>
</feature>
<evidence type="ECO:0000256" key="1">
    <source>
        <dbReference type="SAM" id="Phobius"/>
    </source>
</evidence>
<dbReference type="Proteomes" id="UP000290572">
    <property type="component" value="Unassembled WGS sequence"/>
</dbReference>
<keyword evidence="1" id="KW-0472">Membrane</keyword>
<dbReference type="InterPro" id="IPR011009">
    <property type="entry name" value="Kinase-like_dom_sf"/>
</dbReference>
<dbReference type="EMBL" id="QBIY01011977">
    <property type="protein sequence ID" value="RXN27652.1"/>
    <property type="molecule type" value="Genomic_DNA"/>
</dbReference>
<evidence type="ECO:0000313" key="2">
    <source>
        <dbReference type="EMBL" id="RXN04009.1"/>
    </source>
</evidence>
<dbReference type="GO" id="GO:0016301">
    <property type="term" value="F:kinase activity"/>
    <property type="evidence" value="ECO:0007669"/>
    <property type="project" value="UniProtKB-KW"/>
</dbReference>